<evidence type="ECO:0000313" key="4">
    <source>
        <dbReference type="Proteomes" id="UP001146468"/>
    </source>
</evidence>
<comment type="function">
    <text evidence="1">Involved in the transposition of the insertion sequence.</text>
</comment>
<dbReference type="EMBL" id="JAKMUS010000032">
    <property type="protein sequence ID" value="MCZ9294931.1"/>
    <property type="molecule type" value="Genomic_DNA"/>
</dbReference>
<name>A0A9X3LWA8_9CORY</name>
<gene>
    <name evidence="3" type="ORF">L8U60_10655</name>
</gene>
<accession>A0A9X3LWA8</accession>
<dbReference type="RefSeq" id="WP_269966347.1">
    <property type="nucleotide sequence ID" value="NZ_JAKMUS010000032.1"/>
</dbReference>
<dbReference type="AlphaFoldDB" id="A0A9X3LWA8"/>
<evidence type="ECO:0000313" key="3">
    <source>
        <dbReference type="EMBL" id="MCZ9294931.1"/>
    </source>
</evidence>
<dbReference type="PROSITE" id="PS50994">
    <property type="entry name" value="INTEGRASE"/>
    <property type="match status" value="1"/>
</dbReference>
<dbReference type="Proteomes" id="UP001146468">
    <property type="component" value="Unassembled WGS sequence"/>
</dbReference>
<dbReference type="InterPro" id="IPR050900">
    <property type="entry name" value="Transposase_IS3/IS150/IS904"/>
</dbReference>
<dbReference type="Pfam" id="PF13276">
    <property type="entry name" value="HTH_21"/>
    <property type="match status" value="1"/>
</dbReference>
<feature type="domain" description="Integrase catalytic" evidence="2">
    <location>
        <begin position="133"/>
        <end position="314"/>
    </location>
</feature>
<dbReference type="PANTHER" id="PTHR46889:SF4">
    <property type="entry name" value="TRANSPOSASE INSO FOR INSERTION SEQUENCE ELEMENT IS911B-RELATED"/>
    <property type="match status" value="1"/>
</dbReference>
<organism evidence="3 4">
    <name type="scientific">Corynebacterium meitnerae</name>
    <dbReference type="NCBI Taxonomy" id="2913498"/>
    <lineage>
        <taxon>Bacteria</taxon>
        <taxon>Bacillati</taxon>
        <taxon>Actinomycetota</taxon>
        <taxon>Actinomycetes</taxon>
        <taxon>Mycobacteriales</taxon>
        <taxon>Corynebacteriaceae</taxon>
        <taxon>Corynebacterium</taxon>
    </lineage>
</organism>
<reference evidence="3" key="1">
    <citation type="submission" date="2022-02" db="EMBL/GenBank/DDBJ databases">
        <title>Corynebacterium sp. from urogenital microbiome.</title>
        <authorList>
            <person name="Cappelli E.A."/>
            <person name="Ribeiro T.G."/>
            <person name="Peixe L."/>
        </authorList>
    </citation>
    <scope>NUCLEOTIDE SEQUENCE</scope>
    <source>
        <strain evidence="3">C8Ua_172</strain>
    </source>
</reference>
<dbReference type="Pfam" id="PF00665">
    <property type="entry name" value="rve"/>
    <property type="match status" value="1"/>
</dbReference>
<sequence length="323" mass="37167">MNINTFKNARRRLYNPPASRKEQVRSAVVKACQDSHGIYGYRRVYAVCRRQGLTVGEKTIRAIMSEENLHPKSKRTLKYRSYKGETAHRPDNRCLVGDIDTVTANKTTVSARYRALATQRRDNNQPDLVHDFYADRPNEKFGTDITEFACLDAKVYFSPMIDFYDNMPVTYTVSTSPNTELVNSMLTQAKEALNIEHQPMIHSDRGWHYRHKDWVELLTDHTHNQGQCPTCQPGKACDKAWIIRPSLSRLGNSGDNARVEGFFGLIKRELYAADIRPEKLTAEEFIRYLEDYLDWFVHHRLTTASPDGKYTTLAQQRALVTAS</sequence>
<dbReference type="InterPro" id="IPR036397">
    <property type="entry name" value="RNaseH_sf"/>
</dbReference>
<keyword evidence="4" id="KW-1185">Reference proteome</keyword>
<proteinExistence type="predicted"/>
<dbReference type="GO" id="GO:0015074">
    <property type="term" value="P:DNA integration"/>
    <property type="evidence" value="ECO:0007669"/>
    <property type="project" value="InterPro"/>
</dbReference>
<comment type="caution">
    <text evidence="3">The sequence shown here is derived from an EMBL/GenBank/DDBJ whole genome shotgun (WGS) entry which is preliminary data.</text>
</comment>
<dbReference type="InterPro" id="IPR001584">
    <property type="entry name" value="Integrase_cat-core"/>
</dbReference>
<dbReference type="InterPro" id="IPR012337">
    <property type="entry name" value="RNaseH-like_sf"/>
</dbReference>
<evidence type="ECO:0000256" key="1">
    <source>
        <dbReference type="ARBA" id="ARBA00002286"/>
    </source>
</evidence>
<protein>
    <submittedName>
        <fullName evidence="3">DDE-type integrase/transposase/recombinase</fullName>
    </submittedName>
</protein>
<dbReference type="SUPFAM" id="SSF53098">
    <property type="entry name" value="Ribonuclease H-like"/>
    <property type="match status" value="1"/>
</dbReference>
<dbReference type="InterPro" id="IPR025948">
    <property type="entry name" value="HTH-like_dom"/>
</dbReference>
<dbReference type="Gene3D" id="3.30.420.10">
    <property type="entry name" value="Ribonuclease H-like superfamily/Ribonuclease H"/>
    <property type="match status" value="1"/>
</dbReference>
<dbReference type="PANTHER" id="PTHR46889">
    <property type="entry name" value="TRANSPOSASE INSF FOR INSERTION SEQUENCE IS3B-RELATED"/>
    <property type="match status" value="1"/>
</dbReference>
<dbReference type="GO" id="GO:0003676">
    <property type="term" value="F:nucleic acid binding"/>
    <property type="evidence" value="ECO:0007669"/>
    <property type="project" value="InterPro"/>
</dbReference>
<evidence type="ECO:0000259" key="2">
    <source>
        <dbReference type="PROSITE" id="PS50994"/>
    </source>
</evidence>